<reference evidence="10 11" key="1">
    <citation type="submission" date="2020-06" db="EMBL/GenBank/DDBJ databases">
        <title>Global-level population genomics: horizontal gene transfer, symbiosis and evolution in Rhizobia.</title>
        <authorList>
            <person name="Gai Y."/>
        </authorList>
    </citation>
    <scope>NUCLEOTIDE SEQUENCE [LARGE SCALE GENOMIC DNA]</scope>
    <source>
        <strain evidence="10 11">PLR6_1b</strain>
    </source>
</reference>
<keyword evidence="11" id="KW-1185">Reference proteome</keyword>
<proteinExistence type="inferred from homology"/>
<evidence type="ECO:0000256" key="1">
    <source>
        <dbReference type="ARBA" id="ARBA00010342"/>
    </source>
</evidence>
<feature type="region of interest" description="Disordered" evidence="8">
    <location>
        <begin position="133"/>
        <end position="163"/>
    </location>
</feature>
<dbReference type="GeneID" id="66145477"/>
<keyword evidence="3 7" id="KW-0479">Metal-binding</keyword>
<keyword evidence="5" id="KW-0201">Cytochrome c-type biogenesis</keyword>
<dbReference type="PANTHER" id="PTHR47870:SF1">
    <property type="entry name" value="CYTOCHROME C-TYPE BIOGENESIS PROTEIN CCMH"/>
    <property type="match status" value="1"/>
</dbReference>
<keyword evidence="4 7" id="KW-0732">Signal</keyword>
<feature type="chain" id="PRO_5044999431" description="Cytochrome c-type biogenesis protein" evidence="7">
    <location>
        <begin position="24"/>
        <end position="163"/>
    </location>
</feature>
<feature type="transmembrane region" description="Helical" evidence="7">
    <location>
        <begin position="107"/>
        <end position="128"/>
    </location>
</feature>
<evidence type="ECO:0000313" key="10">
    <source>
        <dbReference type="EMBL" id="MBY3592446.1"/>
    </source>
</evidence>
<comment type="caution">
    <text evidence="10">The sequence shown here is derived from an EMBL/GenBank/DDBJ whole genome shotgun (WGS) entry which is preliminary data.</text>
</comment>
<evidence type="ECO:0000256" key="3">
    <source>
        <dbReference type="ARBA" id="ARBA00022723"/>
    </source>
</evidence>
<feature type="compositionally biased region" description="Basic and acidic residues" evidence="8">
    <location>
        <begin position="141"/>
        <end position="163"/>
    </location>
</feature>
<evidence type="ECO:0000256" key="2">
    <source>
        <dbReference type="ARBA" id="ARBA00022617"/>
    </source>
</evidence>
<dbReference type="PANTHER" id="PTHR47870">
    <property type="entry name" value="CYTOCHROME C-TYPE BIOGENESIS PROTEIN CCMH"/>
    <property type="match status" value="1"/>
</dbReference>
<evidence type="ECO:0000256" key="7">
    <source>
        <dbReference type="RuleBase" id="RU364112"/>
    </source>
</evidence>
<keyword evidence="7" id="KW-1133">Transmembrane helix</keyword>
<keyword evidence="6 7" id="KW-0408">Iron</keyword>
<feature type="domain" description="CcmH/CycL/Ccl2/NrfF N-terminal" evidence="9">
    <location>
        <begin position="12"/>
        <end position="152"/>
    </location>
</feature>
<evidence type="ECO:0000256" key="6">
    <source>
        <dbReference type="ARBA" id="ARBA00023004"/>
    </source>
</evidence>
<protein>
    <recommendedName>
        <fullName evidence="7">Cytochrome c-type biogenesis protein</fullName>
    </recommendedName>
</protein>
<evidence type="ECO:0000259" key="9">
    <source>
        <dbReference type="Pfam" id="PF03918"/>
    </source>
</evidence>
<dbReference type="InterPro" id="IPR038297">
    <property type="entry name" value="CcmH/CycL/NrfF/Ccl2_sf"/>
</dbReference>
<keyword evidence="2 7" id="KW-0349">Heme</keyword>
<keyword evidence="7" id="KW-0812">Transmembrane</keyword>
<comment type="similarity">
    <text evidence="1 7">Belongs to the CcmH/CycL/Ccl2/NrfF family.</text>
</comment>
<dbReference type="CDD" id="cd16378">
    <property type="entry name" value="CcmH_N"/>
    <property type="match status" value="1"/>
</dbReference>
<organism evidence="10 11">
    <name type="scientific">Rhizobium bangladeshense</name>
    <dbReference type="NCBI Taxonomy" id="1138189"/>
    <lineage>
        <taxon>Bacteria</taxon>
        <taxon>Pseudomonadati</taxon>
        <taxon>Pseudomonadota</taxon>
        <taxon>Alphaproteobacteria</taxon>
        <taxon>Hyphomicrobiales</taxon>
        <taxon>Rhizobiaceae</taxon>
        <taxon>Rhizobium/Agrobacterium group</taxon>
        <taxon>Rhizobium</taxon>
    </lineage>
</organism>
<dbReference type="InterPro" id="IPR051263">
    <property type="entry name" value="C-type_cytochrome_biogenesis"/>
</dbReference>
<evidence type="ECO:0000256" key="4">
    <source>
        <dbReference type="ARBA" id="ARBA00022729"/>
    </source>
</evidence>
<sequence length="163" mass="17990">MRRPLFSLIVALFVLFAPVSAFAVNPDEVLADPALEARARTLSAELRCMVCQNQSIDDSNAELAKDLRLLVRERIRNGDSDEAVLNYIVSRYGEFVLLKPRFSVRTVLLWGAPVLLILAGGVSLLVFARKRAGRPTGSKLTPEEQAKLSELLEKEPSARGGRD</sequence>
<name>A0ABS7LLV4_9HYPH</name>
<feature type="signal peptide" evidence="7">
    <location>
        <begin position="1"/>
        <end position="23"/>
    </location>
</feature>
<dbReference type="EMBL" id="JABTXI010000009">
    <property type="protein sequence ID" value="MBY3592446.1"/>
    <property type="molecule type" value="Genomic_DNA"/>
</dbReference>
<gene>
    <name evidence="10" type="ORF">HJA87_21575</name>
</gene>
<dbReference type="InterPro" id="IPR005616">
    <property type="entry name" value="CcmH/CycL/Ccl2/NrfF_N"/>
</dbReference>
<evidence type="ECO:0000256" key="5">
    <source>
        <dbReference type="ARBA" id="ARBA00022748"/>
    </source>
</evidence>
<dbReference type="Pfam" id="PF03918">
    <property type="entry name" value="CcmH"/>
    <property type="match status" value="1"/>
</dbReference>
<keyword evidence="7" id="KW-0472">Membrane</keyword>
<comment type="function">
    <text evidence="7">Possible subunit of a heme lyase.</text>
</comment>
<evidence type="ECO:0000256" key="8">
    <source>
        <dbReference type="SAM" id="MobiDB-lite"/>
    </source>
</evidence>
<dbReference type="Proteomes" id="UP000720124">
    <property type="component" value="Unassembled WGS sequence"/>
</dbReference>
<dbReference type="RefSeq" id="WP_207602666.1">
    <property type="nucleotide sequence ID" value="NZ_CP071612.1"/>
</dbReference>
<dbReference type="Gene3D" id="1.10.8.640">
    <property type="entry name" value="Cytochrome C biogenesis protein"/>
    <property type="match status" value="1"/>
</dbReference>
<accession>A0ABS7LLV4</accession>
<evidence type="ECO:0000313" key="11">
    <source>
        <dbReference type="Proteomes" id="UP000720124"/>
    </source>
</evidence>